<sequence>MSTTSSPPVSRYLFYGSFPISYGYTYILLVVHCISKWVEAKATKTNDIKICCGFCEMFCLPKALIGFSIKPCWPCVKKSSAHQSVVKGCFLSSQDNISNIIKNVSLSNNFW</sequence>
<feature type="non-terminal residue" evidence="2">
    <location>
        <position position="1"/>
    </location>
</feature>
<keyword evidence="1" id="KW-1133">Transmembrane helix</keyword>
<keyword evidence="3" id="KW-1185">Reference proteome</keyword>
<evidence type="ECO:0000256" key="1">
    <source>
        <dbReference type="SAM" id="Phobius"/>
    </source>
</evidence>
<name>A0A371HCV8_MUCPR</name>
<evidence type="ECO:0000313" key="3">
    <source>
        <dbReference type="Proteomes" id="UP000257109"/>
    </source>
</evidence>
<protein>
    <submittedName>
        <fullName evidence="2">Uncharacterized protein</fullName>
    </submittedName>
</protein>
<proteinExistence type="predicted"/>
<accession>A0A371HCV8</accession>
<dbReference type="EMBL" id="QJKJ01002951">
    <property type="protein sequence ID" value="RDY00618.1"/>
    <property type="molecule type" value="Genomic_DNA"/>
</dbReference>
<feature type="transmembrane region" description="Helical" evidence="1">
    <location>
        <begin position="12"/>
        <end position="34"/>
    </location>
</feature>
<gene>
    <name evidence="2" type="ORF">CR513_16186</name>
</gene>
<keyword evidence="1" id="KW-0812">Transmembrane</keyword>
<keyword evidence="1" id="KW-0472">Membrane</keyword>
<dbReference type="Proteomes" id="UP000257109">
    <property type="component" value="Unassembled WGS sequence"/>
</dbReference>
<reference evidence="2" key="1">
    <citation type="submission" date="2018-05" db="EMBL/GenBank/DDBJ databases">
        <title>Draft genome of Mucuna pruriens seed.</title>
        <authorList>
            <person name="Nnadi N.E."/>
            <person name="Vos R."/>
            <person name="Hasami M.H."/>
            <person name="Devisetty U.K."/>
            <person name="Aguiy J.C."/>
        </authorList>
    </citation>
    <scope>NUCLEOTIDE SEQUENCE [LARGE SCALE GENOMIC DNA]</scope>
    <source>
        <strain evidence="2">JCA_2017</strain>
    </source>
</reference>
<comment type="caution">
    <text evidence="2">The sequence shown here is derived from an EMBL/GenBank/DDBJ whole genome shotgun (WGS) entry which is preliminary data.</text>
</comment>
<evidence type="ECO:0000313" key="2">
    <source>
        <dbReference type="EMBL" id="RDY00618.1"/>
    </source>
</evidence>
<organism evidence="2 3">
    <name type="scientific">Mucuna pruriens</name>
    <name type="common">Velvet bean</name>
    <name type="synonym">Dolichos pruriens</name>
    <dbReference type="NCBI Taxonomy" id="157652"/>
    <lineage>
        <taxon>Eukaryota</taxon>
        <taxon>Viridiplantae</taxon>
        <taxon>Streptophyta</taxon>
        <taxon>Embryophyta</taxon>
        <taxon>Tracheophyta</taxon>
        <taxon>Spermatophyta</taxon>
        <taxon>Magnoliopsida</taxon>
        <taxon>eudicotyledons</taxon>
        <taxon>Gunneridae</taxon>
        <taxon>Pentapetalae</taxon>
        <taxon>rosids</taxon>
        <taxon>fabids</taxon>
        <taxon>Fabales</taxon>
        <taxon>Fabaceae</taxon>
        <taxon>Papilionoideae</taxon>
        <taxon>50 kb inversion clade</taxon>
        <taxon>NPAAA clade</taxon>
        <taxon>indigoferoid/millettioid clade</taxon>
        <taxon>Phaseoleae</taxon>
        <taxon>Mucuna</taxon>
    </lineage>
</organism>
<dbReference type="AlphaFoldDB" id="A0A371HCV8"/>